<name>A0A4P6Q6C4_9ACTN</name>
<dbReference type="Proteomes" id="UP000292235">
    <property type="component" value="Chromosome"/>
</dbReference>
<keyword evidence="2" id="KW-0472">Membrane</keyword>
<evidence type="ECO:0000256" key="2">
    <source>
        <dbReference type="SAM" id="Phobius"/>
    </source>
</evidence>
<dbReference type="EMBL" id="CP036455">
    <property type="protein sequence ID" value="QBI56318.1"/>
    <property type="molecule type" value="Genomic_DNA"/>
</dbReference>
<dbReference type="AlphaFoldDB" id="A0A4P6Q6C4"/>
<evidence type="ECO:0008006" key="5">
    <source>
        <dbReference type="Google" id="ProtNLM"/>
    </source>
</evidence>
<feature type="transmembrane region" description="Helical" evidence="2">
    <location>
        <begin position="6"/>
        <end position="29"/>
    </location>
</feature>
<proteinExistence type="predicted"/>
<keyword evidence="2" id="KW-1133">Transmembrane helix</keyword>
<feature type="compositionally biased region" description="Basic and acidic residues" evidence="1">
    <location>
        <begin position="188"/>
        <end position="197"/>
    </location>
</feature>
<gene>
    <name evidence="3" type="ORF">EKD16_22825</name>
</gene>
<evidence type="ECO:0000313" key="4">
    <source>
        <dbReference type="Proteomes" id="UP000292235"/>
    </source>
</evidence>
<keyword evidence="4" id="KW-1185">Reference proteome</keyword>
<feature type="region of interest" description="Disordered" evidence="1">
    <location>
        <begin position="177"/>
        <end position="197"/>
    </location>
</feature>
<organism evidence="3 4">
    <name type="scientific">Streptomonospora litoralis</name>
    <dbReference type="NCBI Taxonomy" id="2498135"/>
    <lineage>
        <taxon>Bacteria</taxon>
        <taxon>Bacillati</taxon>
        <taxon>Actinomycetota</taxon>
        <taxon>Actinomycetes</taxon>
        <taxon>Streptosporangiales</taxon>
        <taxon>Nocardiopsidaceae</taxon>
        <taxon>Streptomonospora</taxon>
    </lineage>
</organism>
<dbReference type="OrthoDB" id="7502542at2"/>
<reference evidence="3 4" key="1">
    <citation type="submission" date="2019-02" db="EMBL/GenBank/DDBJ databases">
        <authorList>
            <person name="Khodamoradi S."/>
            <person name="Hahnke R.L."/>
            <person name="Kaempfer P."/>
            <person name="Schumann P."/>
            <person name="Rohde M."/>
            <person name="Steinert M."/>
            <person name="Luzhetskyy A."/>
            <person name="Wink J."/>
            <person name="Ruckert C."/>
        </authorList>
    </citation>
    <scope>NUCLEOTIDE SEQUENCE [LARGE SCALE GENOMIC DNA]</scope>
    <source>
        <strain evidence="3 4">M2</strain>
    </source>
</reference>
<sequence length="197" mass="22023" precursor="true">MNTGLIITVVVIVVLVVAVAAAVAFAVPWQRSRRLRTRFGPEYDRAVREHGGRREAERALAEREKRHAKLDLQPLSDSSRRQYEAGWNRVQEQFVDTPAEAVREGHELLTRLMTERGYPTEDDDQRVADLSVEHAGTVDRYREARAISERNAAGEATTEDLRAAMVHYRALFNELLSDGSGTSAEPDTADRGDSAAH</sequence>
<dbReference type="KEGG" id="strr:EKD16_22825"/>
<dbReference type="RefSeq" id="WP_131101123.1">
    <property type="nucleotide sequence ID" value="NZ_CP036455.1"/>
</dbReference>
<keyword evidence="2" id="KW-0812">Transmembrane</keyword>
<accession>A0A4P6Q6C4</accession>
<evidence type="ECO:0000313" key="3">
    <source>
        <dbReference type="EMBL" id="QBI56318.1"/>
    </source>
</evidence>
<protein>
    <recommendedName>
        <fullName evidence="5">Secreted protein</fullName>
    </recommendedName>
</protein>
<evidence type="ECO:0000256" key="1">
    <source>
        <dbReference type="SAM" id="MobiDB-lite"/>
    </source>
</evidence>